<dbReference type="AlphaFoldDB" id="A0AAP6XK72"/>
<evidence type="ECO:0000313" key="15">
    <source>
        <dbReference type="Proteomes" id="UP000591626"/>
    </source>
</evidence>
<evidence type="ECO:0000256" key="10">
    <source>
        <dbReference type="SAM" id="MobiDB-lite"/>
    </source>
</evidence>
<reference evidence="13 15" key="1">
    <citation type="submission" date="2020-03" db="EMBL/GenBank/DDBJ databases">
        <title>Draft genome sequences of bacterial isolates from the female urobiome.</title>
        <authorList>
            <person name="Miller-Ensminger T."/>
            <person name="Wolfe A.J."/>
            <person name="Putonti C."/>
        </authorList>
    </citation>
    <scope>NUCLEOTIDE SEQUENCE [LARGE SCALE GENOMIC DNA]</scope>
    <source>
        <strain evidence="13 15">UMB8490</strain>
    </source>
</reference>
<comment type="cofactor">
    <cofactor evidence="9">
        <name>Mg(2+)</name>
        <dbReference type="ChEBI" id="CHEBI:18420"/>
    </cofactor>
</comment>
<dbReference type="SUPFAM" id="SSF54768">
    <property type="entry name" value="dsRNA-binding domain-like"/>
    <property type="match status" value="1"/>
</dbReference>
<dbReference type="Proteomes" id="UP000683520">
    <property type="component" value="Chromosome"/>
</dbReference>
<keyword evidence="3 9" id="KW-0698">rRNA processing</keyword>
<reference evidence="14 16" key="2">
    <citation type="submission" date="2021-06" db="EMBL/GenBank/DDBJ databases">
        <title>FDA dAtabase for Regulatory Grade micrObial Sequences (FDA-ARGOS): Supporting development and validation of Infectious Disease Dx tests.</title>
        <authorList>
            <person name="Sproer C."/>
            <person name="Gronow S."/>
            <person name="Severitt S."/>
            <person name="Schroder I."/>
            <person name="Tallon L."/>
            <person name="Sadzewicz L."/>
            <person name="Zhao X."/>
            <person name="Boylan J."/>
            <person name="Ott S."/>
            <person name="Bowen H."/>
            <person name="Vavikolanu K."/>
            <person name="Mehta A."/>
            <person name="Aluvathingal J."/>
            <person name="Nadendla S."/>
            <person name="Lowell S."/>
            <person name="Myers T."/>
            <person name="Yan Y."/>
        </authorList>
    </citation>
    <scope>NUCLEOTIDE SEQUENCE [LARGE SCALE GENOMIC DNA]</scope>
    <source>
        <strain evidence="14 16">FDAARGOS 1425</strain>
    </source>
</reference>
<evidence type="ECO:0000256" key="3">
    <source>
        <dbReference type="ARBA" id="ARBA00022552"/>
    </source>
</evidence>
<keyword evidence="9" id="KW-0819">tRNA processing</keyword>
<feature type="active site" evidence="9">
    <location>
        <position position="99"/>
    </location>
</feature>
<feature type="active site" evidence="9">
    <location>
        <position position="171"/>
    </location>
</feature>
<keyword evidence="7 9" id="KW-0378">Hydrolase</keyword>
<dbReference type="GO" id="GO:0008033">
    <property type="term" value="P:tRNA processing"/>
    <property type="evidence" value="ECO:0007669"/>
    <property type="project" value="UniProtKB-KW"/>
</dbReference>
<dbReference type="Pfam" id="PF00035">
    <property type="entry name" value="dsrm"/>
    <property type="match status" value="1"/>
</dbReference>
<keyword evidence="9" id="KW-0699">rRNA-binding</keyword>
<feature type="binding site" evidence="9">
    <location>
        <position position="168"/>
    </location>
    <ligand>
        <name>Mg(2+)</name>
        <dbReference type="ChEBI" id="CHEBI:18420"/>
    </ligand>
</feature>
<dbReference type="PANTHER" id="PTHR11207:SF0">
    <property type="entry name" value="RIBONUCLEASE 3"/>
    <property type="match status" value="1"/>
</dbReference>
<dbReference type="PROSITE" id="PS50142">
    <property type="entry name" value="RNASE_3_2"/>
    <property type="match status" value="1"/>
</dbReference>
<dbReference type="Gene3D" id="1.10.1520.10">
    <property type="entry name" value="Ribonuclease III domain"/>
    <property type="match status" value="1"/>
</dbReference>
<dbReference type="Pfam" id="PF14622">
    <property type="entry name" value="Ribonucleas_3_3"/>
    <property type="match status" value="1"/>
</dbReference>
<evidence type="ECO:0000313" key="14">
    <source>
        <dbReference type="EMBL" id="QXB18652.1"/>
    </source>
</evidence>
<dbReference type="InterPro" id="IPR011907">
    <property type="entry name" value="RNase_III"/>
</dbReference>
<dbReference type="Gene3D" id="3.30.160.20">
    <property type="match status" value="1"/>
</dbReference>
<dbReference type="GO" id="GO:0003725">
    <property type="term" value="F:double-stranded RNA binding"/>
    <property type="evidence" value="ECO:0007669"/>
    <property type="project" value="TreeGrafter"/>
</dbReference>
<dbReference type="PANTHER" id="PTHR11207">
    <property type="entry name" value="RIBONUCLEASE III"/>
    <property type="match status" value="1"/>
</dbReference>
<protein>
    <recommendedName>
        <fullName evidence="9">Ribonuclease 3</fullName>
        <ecNumber evidence="9">3.1.26.3</ecNumber>
    </recommendedName>
    <alternativeName>
        <fullName evidence="9">Ribonuclease III</fullName>
        <shortName evidence="9">RNase III</shortName>
    </alternativeName>
</protein>
<evidence type="ECO:0000256" key="9">
    <source>
        <dbReference type="HAMAP-Rule" id="MF_00104"/>
    </source>
</evidence>
<dbReference type="SUPFAM" id="SSF69065">
    <property type="entry name" value="RNase III domain-like"/>
    <property type="match status" value="1"/>
</dbReference>
<dbReference type="GO" id="GO:0046872">
    <property type="term" value="F:metal ion binding"/>
    <property type="evidence" value="ECO:0007669"/>
    <property type="project" value="UniProtKB-KW"/>
</dbReference>
<keyword evidence="9" id="KW-0460">Magnesium</keyword>
<dbReference type="HAMAP" id="MF_00104">
    <property type="entry name" value="RNase_III"/>
    <property type="match status" value="1"/>
</dbReference>
<dbReference type="InterPro" id="IPR036389">
    <property type="entry name" value="RNase_III_sf"/>
</dbReference>
<dbReference type="EMBL" id="JAAUVV010000001">
    <property type="protein sequence ID" value="NJJ02887.1"/>
    <property type="molecule type" value="Genomic_DNA"/>
</dbReference>
<keyword evidence="4 9" id="KW-0507">mRNA processing</keyword>
<dbReference type="GO" id="GO:0005737">
    <property type="term" value="C:cytoplasm"/>
    <property type="evidence" value="ECO:0007669"/>
    <property type="project" value="UniProtKB-SubCell"/>
</dbReference>
<comment type="subunit">
    <text evidence="9">Homodimer.</text>
</comment>
<sequence length="287" mass="31902">MRRRYRRSRAGRCIGRRKQPCRPALGRSGEVPVSRSRRKPANAEQAWEDAYGAVDHAPLLEKLGVNIERDNLKLALTHRSFANEHNQLPNNERLEFVGDAILGLTVATKLFELYPSRPESDLSPMRAAIVSRYGLSDIAREINLGQHVLIGKGEELTGGRDKESILADTTEAVLGAIYLEHGFATARDVILRLFDEKLRHATVSKKNKDWKTALQVRVAELKLPVAEYRSEATGPDHEQTFHAETLINGVVRGKGVGPNKKLAEQEAAQQALVYLRDHAAEATLGHA</sequence>
<dbReference type="NCBIfam" id="TIGR02191">
    <property type="entry name" value="RNaseIII"/>
    <property type="match status" value="1"/>
</dbReference>
<dbReference type="FunFam" id="1.10.1520.10:FF:000001">
    <property type="entry name" value="Ribonuclease 3"/>
    <property type="match status" value="1"/>
</dbReference>
<evidence type="ECO:0000256" key="7">
    <source>
        <dbReference type="ARBA" id="ARBA00022801"/>
    </source>
</evidence>
<keyword evidence="6 9" id="KW-0255">Endonuclease</keyword>
<keyword evidence="8 9" id="KW-0694">RNA-binding</keyword>
<feature type="domain" description="DRBM" evidence="11">
    <location>
        <begin position="227"/>
        <end position="277"/>
    </location>
</feature>
<evidence type="ECO:0000256" key="5">
    <source>
        <dbReference type="ARBA" id="ARBA00022722"/>
    </source>
</evidence>
<accession>A0AAP6XK72</accession>
<dbReference type="EC" id="3.1.26.3" evidence="9"/>
<evidence type="ECO:0000256" key="6">
    <source>
        <dbReference type="ARBA" id="ARBA00022759"/>
    </source>
</evidence>
<dbReference type="SMART" id="SM00358">
    <property type="entry name" value="DSRM"/>
    <property type="match status" value="1"/>
</dbReference>
<dbReference type="PROSITE" id="PS00517">
    <property type="entry name" value="RNASE_3_1"/>
    <property type="match status" value="1"/>
</dbReference>
<keyword evidence="9" id="KW-0963">Cytoplasm</keyword>
<dbReference type="InterPro" id="IPR000999">
    <property type="entry name" value="RNase_III_dom"/>
</dbReference>
<dbReference type="InterPro" id="IPR014720">
    <property type="entry name" value="dsRBD_dom"/>
</dbReference>
<dbReference type="EMBL" id="CP077302">
    <property type="protein sequence ID" value="QXB18652.1"/>
    <property type="molecule type" value="Genomic_DNA"/>
</dbReference>
<feature type="binding site" evidence="9">
    <location>
        <position position="171"/>
    </location>
    <ligand>
        <name>Mg(2+)</name>
        <dbReference type="ChEBI" id="CHEBI:18420"/>
    </ligand>
</feature>
<evidence type="ECO:0000259" key="11">
    <source>
        <dbReference type="PROSITE" id="PS50137"/>
    </source>
</evidence>
<gene>
    <name evidence="9 14" type="primary">rnc</name>
    <name evidence="13" type="ORF">HC138_00615</name>
    <name evidence="14" type="ORF">I6L55_00545</name>
</gene>
<proteinExistence type="inferred from homology"/>
<dbReference type="GO" id="GO:0006397">
    <property type="term" value="P:mRNA processing"/>
    <property type="evidence" value="ECO:0007669"/>
    <property type="project" value="UniProtKB-UniRule"/>
</dbReference>
<keyword evidence="16" id="KW-1185">Reference proteome</keyword>
<comment type="similarity">
    <text evidence="2">Belongs to the ribonuclease III family.</text>
</comment>
<dbReference type="GO" id="GO:0019843">
    <property type="term" value="F:rRNA binding"/>
    <property type="evidence" value="ECO:0007669"/>
    <property type="project" value="UniProtKB-KW"/>
</dbReference>
<name>A0AAP6XK72_9CORY</name>
<evidence type="ECO:0000256" key="1">
    <source>
        <dbReference type="ARBA" id="ARBA00000109"/>
    </source>
</evidence>
<evidence type="ECO:0000313" key="13">
    <source>
        <dbReference type="EMBL" id="NJJ02887.1"/>
    </source>
</evidence>
<dbReference type="GO" id="GO:0006364">
    <property type="term" value="P:rRNA processing"/>
    <property type="evidence" value="ECO:0007669"/>
    <property type="project" value="UniProtKB-UniRule"/>
</dbReference>
<evidence type="ECO:0000256" key="8">
    <source>
        <dbReference type="ARBA" id="ARBA00022884"/>
    </source>
</evidence>
<evidence type="ECO:0000256" key="4">
    <source>
        <dbReference type="ARBA" id="ARBA00022664"/>
    </source>
</evidence>
<keyword evidence="9" id="KW-0479">Metal-binding</keyword>
<evidence type="ECO:0000313" key="16">
    <source>
        <dbReference type="Proteomes" id="UP000683520"/>
    </source>
</evidence>
<comment type="catalytic activity">
    <reaction evidence="1 9">
        <text>Endonucleolytic cleavage to 5'-phosphomonoester.</text>
        <dbReference type="EC" id="3.1.26.3"/>
    </reaction>
</comment>
<organism evidence="13 15">
    <name type="scientific">Corynebacterium coyleae</name>
    <dbReference type="NCBI Taxonomy" id="53374"/>
    <lineage>
        <taxon>Bacteria</taxon>
        <taxon>Bacillati</taxon>
        <taxon>Actinomycetota</taxon>
        <taxon>Actinomycetes</taxon>
        <taxon>Mycobacteriales</taxon>
        <taxon>Corynebacteriaceae</taxon>
        <taxon>Corynebacterium</taxon>
    </lineage>
</organism>
<keyword evidence="5 9" id="KW-0540">Nuclease</keyword>
<dbReference type="SMART" id="SM00535">
    <property type="entry name" value="RIBOc"/>
    <property type="match status" value="1"/>
</dbReference>
<evidence type="ECO:0000259" key="12">
    <source>
        <dbReference type="PROSITE" id="PS50142"/>
    </source>
</evidence>
<feature type="domain" description="RNase III" evidence="12">
    <location>
        <begin position="63"/>
        <end position="182"/>
    </location>
</feature>
<comment type="subcellular location">
    <subcellularLocation>
        <location evidence="9">Cytoplasm</location>
    </subcellularLocation>
</comment>
<dbReference type="GO" id="GO:0010468">
    <property type="term" value="P:regulation of gene expression"/>
    <property type="evidence" value="ECO:0007669"/>
    <property type="project" value="TreeGrafter"/>
</dbReference>
<dbReference type="PROSITE" id="PS50137">
    <property type="entry name" value="DS_RBD"/>
    <property type="match status" value="1"/>
</dbReference>
<evidence type="ECO:0000256" key="2">
    <source>
        <dbReference type="ARBA" id="ARBA00010183"/>
    </source>
</evidence>
<dbReference type="Proteomes" id="UP000591626">
    <property type="component" value="Unassembled WGS sequence"/>
</dbReference>
<feature type="binding site" evidence="9">
    <location>
        <position position="95"/>
    </location>
    <ligand>
        <name>Mg(2+)</name>
        <dbReference type="ChEBI" id="CHEBI:18420"/>
    </ligand>
</feature>
<dbReference type="CDD" id="cd00593">
    <property type="entry name" value="RIBOc"/>
    <property type="match status" value="1"/>
</dbReference>
<dbReference type="CDD" id="cd10845">
    <property type="entry name" value="DSRM_RNAse_III_family"/>
    <property type="match status" value="1"/>
</dbReference>
<feature type="region of interest" description="Disordered" evidence="10">
    <location>
        <begin position="19"/>
        <end position="44"/>
    </location>
</feature>
<dbReference type="GO" id="GO:0004525">
    <property type="term" value="F:ribonuclease III activity"/>
    <property type="evidence" value="ECO:0007669"/>
    <property type="project" value="UniProtKB-UniRule"/>
</dbReference>
<comment type="function">
    <text evidence="9">Digests double-stranded RNA. Involved in the processing of primary rRNA transcript to yield the immediate precursors to the large and small rRNAs (23S and 16S). Processes some mRNAs, and tRNAs when they are encoded in the rRNA operon. Processes pre-crRNA and tracrRNA of type II CRISPR loci if present in the organism.</text>
</comment>